<dbReference type="InterPro" id="IPR013083">
    <property type="entry name" value="Znf_RING/FYVE/PHD"/>
</dbReference>
<feature type="compositionally biased region" description="Low complexity" evidence="4">
    <location>
        <begin position="1195"/>
        <end position="1208"/>
    </location>
</feature>
<dbReference type="InterPro" id="IPR001841">
    <property type="entry name" value="Znf_RING"/>
</dbReference>
<keyword evidence="1" id="KW-0863">Zinc-finger</keyword>
<feature type="compositionally biased region" description="Low complexity" evidence="4">
    <location>
        <begin position="1268"/>
        <end position="1278"/>
    </location>
</feature>
<evidence type="ECO:0000256" key="4">
    <source>
        <dbReference type="SAM" id="MobiDB-lite"/>
    </source>
</evidence>
<accession>A0A812QB21</accession>
<dbReference type="PANTHER" id="PTHR47972:SF28">
    <property type="entry name" value="KINESIN-LIKE PROTEIN KLP-3"/>
    <property type="match status" value="1"/>
</dbReference>
<evidence type="ECO:0000259" key="7">
    <source>
        <dbReference type="PROSITE" id="PS50089"/>
    </source>
</evidence>
<feature type="compositionally biased region" description="Gly residues" evidence="4">
    <location>
        <begin position="747"/>
        <end position="757"/>
    </location>
</feature>
<dbReference type="InterPro" id="IPR036961">
    <property type="entry name" value="Kinesin_motor_dom_sf"/>
</dbReference>
<dbReference type="SUPFAM" id="SSF57850">
    <property type="entry name" value="RING/U-box"/>
    <property type="match status" value="1"/>
</dbReference>
<keyword evidence="1" id="KW-0862">Zinc</keyword>
<dbReference type="InterPro" id="IPR027417">
    <property type="entry name" value="P-loop_NTPase"/>
</dbReference>
<dbReference type="SUPFAM" id="SSF52540">
    <property type="entry name" value="P-loop containing nucleoside triphosphate hydrolases"/>
    <property type="match status" value="1"/>
</dbReference>
<dbReference type="PROSITE" id="PS50053">
    <property type="entry name" value="UBIQUITIN_2"/>
    <property type="match status" value="1"/>
</dbReference>
<feature type="compositionally biased region" description="Low complexity" evidence="4">
    <location>
        <begin position="1003"/>
        <end position="1013"/>
    </location>
</feature>
<feature type="compositionally biased region" description="Low complexity" evidence="4">
    <location>
        <begin position="1299"/>
        <end position="1319"/>
    </location>
</feature>
<dbReference type="CDD" id="cd16448">
    <property type="entry name" value="RING-H2"/>
    <property type="match status" value="1"/>
</dbReference>
<evidence type="ECO:0000313" key="9">
    <source>
        <dbReference type="Proteomes" id="UP000604046"/>
    </source>
</evidence>
<dbReference type="InterPro" id="IPR000626">
    <property type="entry name" value="Ubiquitin-like_dom"/>
</dbReference>
<dbReference type="Pfam" id="PF00225">
    <property type="entry name" value="Kinesin"/>
    <property type="match status" value="1"/>
</dbReference>
<keyword evidence="9" id="KW-1185">Reference proteome</keyword>
<dbReference type="GO" id="GO:0003777">
    <property type="term" value="F:microtubule motor activity"/>
    <property type="evidence" value="ECO:0007669"/>
    <property type="project" value="InterPro"/>
</dbReference>
<dbReference type="Pfam" id="PF13475">
    <property type="entry name" value="DUF4116"/>
    <property type="match status" value="6"/>
</dbReference>
<comment type="caution">
    <text evidence="8">The sequence shown here is derived from an EMBL/GenBank/DDBJ whole genome shotgun (WGS) entry which is preliminary data.</text>
</comment>
<proteinExistence type="inferred from homology"/>
<evidence type="ECO:0000256" key="1">
    <source>
        <dbReference type="PROSITE-ProRule" id="PRU00175"/>
    </source>
</evidence>
<dbReference type="Gene3D" id="3.30.40.10">
    <property type="entry name" value="Zinc/RING finger domain, C3HC4 (zinc finger)"/>
    <property type="match status" value="1"/>
</dbReference>
<feature type="compositionally biased region" description="Basic and acidic residues" evidence="4">
    <location>
        <begin position="1245"/>
        <end position="1265"/>
    </location>
</feature>
<feature type="binding site" evidence="2">
    <location>
        <begin position="1678"/>
        <end position="1685"/>
    </location>
    <ligand>
        <name>ATP</name>
        <dbReference type="ChEBI" id="CHEBI:30616"/>
    </ligand>
</feature>
<dbReference type="Proteomes" id="UP000604046">
    <property type="component" value="Unassembled WGS sequence"/>
</dbReference>
<dbReference type="GO" id="GO:0007018">
    <property type="term" value="P:microtubule-based movement"/>
    <property type="evidence" value="ECO:0007669"/>
    <property type="project" value="InterPro"/>
</dbReference>
<dbReference type="PRINTS" id="PR00380">
    <property type="entry name" value="KINESINHEAVY"/>
</dbReference>
<feature type="domain" description="RING-type" evidence="7">
    <location>
        <begin position="828"/>
        <end position="858"/>
    </location>
</feature>
<dbReference type="InterPro" id="IPR029071">
    <property type="entry name" value="Ubiquitin-like_domsf"/>
</dbReference>
<protein>
    <submittedName>
        <fullName evidence="8">KIN14E protein</fullName>
    </submittedName>
</protein>
<dbReference type="SMART" id="SM00129">
    <property type="entry name" value="KISc"/>
    <property type="match status" value="1"/>
</dbReference>
<name>A0A812QB21_9DINO</name>
<feature type="compositionally biased region" description="Basic and acidic residues" evidence="4">
    <location>
        <begin position="766"/>
        <end position="781"/>
    </location>
</feature>
<gene>
    <name evidence="8" type="primary">KIN14E</name>
    <name evidence="8" type="ORF">SNAT2548_LOCUS19634</name>
</gene>
<dbReference type="GO" id="GO:0015630">
    <property type="term" value="C:microtubule cytoskeleton"/>
    <property type="evidence" value="ECO:0007669"/>
    <property type="project" value="TreeGrafter"/>
</dbReference>
<keyword evidence="2" id="KW-0067">ATP-binding</keyword>
<dbReference type="GO" id="GO:0005524">
    <property type="term" value="F:ATP binding"/>
    <property type="evidence" value="ECO:0007669"/>
    <property type="project" value="UniProtKB-UniRule"/>
</dbReference>
<dbReference type="Gene3D" id="3.40.850.10">
    <property type="entry name" value="Kinesin motor domain"/>
    <property type="match status" value="1"/>
</dbReference>
<organism evidence="8 9">
    <name type="scientific">Symbiodinium natans</name>
    <dbReference type="NCBI Taxonomy" id="878477"/>
    <lineage>
        <taxon>Eukaryota</taxon>
        <taxon>Sar</taxon>
        <taxon>Alveolata</taxon>
        <taxon>Dinophyceae</taxon>
        <taxon>Suessiales</taxon>
        <taxon>Symbiodiniaceae</taxon>
        <taxon>Symbiodinium</taxon>
    </lineage>
</organism>
<keyword evidence="1" id="KW-0479">Metal-binding</keyword>
<evidence type="ECO:0000259" key="6">
    <source>
        <dbReference type="PROSITE" id="PS50067"/>
    </source>
</evidence>
<reference evidence="8" key="1">
    <citation type="submission" date="2021-02" db="EMBL/GenBank/DDBJ databases">
        <authorList>
            <person name="Dougan E. K."/>
            <person name="Rhodes N."/>
            <person name="Thang M."/>
            <person name="Chan C."/>
        </authorList>
    </citation>
    <scope>NUCLEOTIDE SEQUENCE</scope>
</reference>
<dbReference type="Gene3D" id="3.10.20.90">
    <property type="entry name" value="Phosphatidylinositol 3-kinase Catalytic Subunit, Chain A, domain 1"/>
    <property type="match status" value="1"/>
</dbReference>
<dbReference type="PROSITE" id="PS50089">
    <property type="entry name" value="ZF_RING_2"/>
    <property type="match status" value="1"/>
</dbReference>
<dbReference type="OrthoDB" id="3176171at2759"/>
<dbReference type="InterPro" id="IPR025197">
    <property type="entry name" value="DUF4116"/>
</dbReference>
<dbReference type="GO" id="GO:0008017">
    <property type="term" value="F:microtubule binding"/>
    <property type="evidence" value="ECO:0007669"/>
    <property type="project" value="InterPro"/>
</dbReference>
<evidence type="ECO:0000313" key="8">
    <source>
        <dbReference type="EMBL" id="CAE7363409.1"/>
    </source>
</evidence>
<feature type="coiled-coil region" evidence="3">
    <location>
        <begin position="105"/>
        <end position="168"/>
    </location>
</feature>
<evidence type="ECO:0000256" key="3">
    <source>
        <dbReference type="SAM" id="Coils"/>
    </source>
</evidence>
<sequence>MAEKLFQKPKVYDPTMADRSMVPPANSRMQQKQQMMDLGFDDAMHPEMEEKYGQLSEQLEAAQAQLQEVQAELTRARGDEAKMALKLQSFQQVNRSQNALVRGELQKTRRKLAHMQSVAQRLKDQAAWFQSKSPNLSLPGELQGMPTEEEAVEEHAELAQLHERWEKDVAQLAADLEGRPRPTSGQDTGDARTRIEQLEQLAKKQAKQLDQQGKELEYFKGGAQASPSSSETLSTSGSFEEVASLRKDLEAAEEKTKVAAFMELRINGLSGLICSLNCEGHSSVLDLRHAVTDVKTGITSMTGIPAEQQQLIHGARELKDEEVLLNELHGSSPLELVLLKEDPVRAKALKAVRSNGLSLEGLPVPLCQDRDIVFAAVKNTGFAIVHAAPELRGDREIALTSVRCRGFVLRYLDNSLKADREIVLAAVANDGFAVRHAAEPLKADREVALTAVQTNGSAVQYISTSLAQDREIALAAVNSSGAALRYVAPLFRKDREVVLAAVCSYGQALKFVLDENLKRDPEIALAAVKSDFVAFQHVAPVLKTNRLIALAAVKQSAKIFESLPDVVKSDREVALAAVSNDGFLLNRINEHLQHDRDIVLAAVSNSAVLGYACPAMQEDREVVLAAVRHEGTMLQYASGRLKSDAEVVLAAVKQNGFAVVYADGQLRSRREVFLEAVRSSGSVLQWAAPQFREDMQIAFAALASNPSAAMFVAEALKRRRKFWLAALRHNIAVAEFMPRRLRRDRGPGGLGGLGGLSGSRAAPTDAYKKLDSEKGELEDRSRRKHKTWLQQVVAKVQAAIAAGAVSRSVDAPILSFHATLGGSERTTLQCNHVFHKRCIEEMRHYSASDIGDDCPLCRLSECQPESVAMMLEHSGLRYLQGDKEASTCLLREAIRRDPLNVLANYLLSKRYKTGDGVRKDAAKARRYGERALSVLRQDVVKENDPAPKNQKVRRKDKKKSRTQKPGDVQLSGCKHDLGRASSPSSRPRSPRKSASPSRKKRQASSWVSSARPKASAKRRRCDGEEDKSARRSEELQTAAGTRQSDVSDEEDDLPPLMPRASPAPAVASNVVPSEGRRVFNAQMACANVREDQSSAAATAGAAVVTVTVVTPPEGPAADNDTESMMKRLHDLMSDLPDVPCGSSSSEEETPGLDATFKLPETSADSKPTMPEELERTDTEEAPQTEGPISTQLGKVTVTPETEMPQETQELSDPKPPVEPVEPVKAQGEPRPQPSQRPRRPRPTRRFVEGHEGYEGHGGHEGHEGHGQQGPVTQPVTQPVTPPVAQPVTEAPAPPKDPWDSGCSWPSDPSSSKASALASAEEAFPREPAMLGEDKRRQRKGFRTPAEGVLVTKSSSHPAAVVTLADLTVRQAMAECQYVTIQDQKVRVGPHKDQDNALYVHWSKQDSARLSQEVLEEYFHAKYEETKRAQKAAAEERFREWLCSLDKGKGAMLRYFPVLKAEFDADFCQLLSVKVGDVGVRIPPAITIMLSTLQGAIDPIFWEICEMKPLGHRTTFAKGICELAETLARSKKQVSEMRATVALEIQQQFPQVLEEAMRSKAADLQKLLDAGAQEWKEKYTIECDRRRKLHNLVQELKGNIRVYCRVRPMTKAEEEHGCCISFPGPDEIQISNADMGTKKTFQFNEIYRQAASQEDLFTGIRDLVVSMLDGYNVCMFAYGQTGSGKTHSMQGTKDNPGVYTRTFNELFKVAKERAGWKIELKGACVEIYNEEIRDLLLGPGDKKQKLQVRQGKDGNYVPGLTLQPVNNPEEVEMLLSTAQTNRTVAATDMNLHSSRSHLAVQILGTMTNPDGKQFSSAITLVDLAGSERLAKSGVAGDRAKEAIAINKSLSALGDVIAARAQKQGHTPYRNSMLTHFLQDSLGGDSKTLMLLQLNPCGSHVEESMCSLNFGARVNAVEMKKS</sequence>
<feature type="region of interest" description="Disordered" evidence="4">
    <location>
        <begin position="1133"/>
        <end position="1343"/>
    </location>
</feature>
<dbReference type="PROSITE" id="PS50067">
    <property type="entry name" value="KINESIN_MOTOR_2"/>
    <property type="match status" value="1"/>
</dbReference>
<evidence type="ECO:0000259" key="5">
    <source>
        <dbReference type="PROSITE" id="PS50053"/>
    </source>
</evidence>
<evidence type="ECO:0000256" key="2">
    <source>
        <dbReference type="PROSITE-ProRule" id="PRU00283"/>
    </source>
</evidence>
<keyword evidence="3" id="KW-0175">Coiled coil</keyword>
<feature type="coiled-coil region" evidence="3">
    <location>
        <begin position="45"/>
        <end position="79"/>
    </location>
</feature>
<feature type="region of interest" description="Disordered" evidence="4">
    <location>
        <begin position="1"/>
        <end position="32"/>
    </location>
</feature>
<feature type="compositionally biased region" description="Low complexity" evidence="4">
    <location>
        <begin position="979"/>
        <end position="996"/>
    </location>
</feature>
<dbReference type="InterPro" id="IPR027640">
    <property type="entry name" value="Kinesin-like_fam"/>
</dbReference>
<feature type="region of interest" description="Disordered" evidence="4">
    <location>
        <begin position="938"/>
        <end position="1068"/>
    </location>
</feature>
<feature type="domain" description="Ubiquitin-like" evidence="5">
    <location>
        <begin position="262"/>
        <end position="324"/>
    </location>
</feature>
<keyword evidence="2" id="KW-0505">Motor protein</keyword>
<dbReference type="SUPFAM" id="SSF54236">
    <property type="entry name" value="Ubiquitin-like"/>
    <property type="match status" value="1"/>
</dbReference>
<dbReference type="InterPro" id="IPR001752">
    <property type="entry name" value="Kinesin_motor_dom"/>
</dbReference>
<dbReference type="PANTHER" id="PTHR47972">
    <property type="entry name" value="KINESIN-LIKE PROTEIN KLP-3"/>
    <property type="match status" value="1"/>
</dbReference>
<dbReference type="GO" id="GO:0008270">
    <property type="term" value="F:zinc ion binding"/>
    <property type="evidence" value="ECO:0007669"/>
    <property type="project" value="UniProtKB-KW"/>
</dbReference>
<feature type="region of interest" description="Disordered" evidence="4">
    <location>
        <begin position="747"/>
        <end position="782"/>
    </location>
</feature>
<comment type="similarity">
    <text evidence="2">Belongs to the TRAFAC class myosin-kinesin ATPase superfamily. Kinesin family.</text>
</comment>
<feature type="domain" description="Kinesin motor" evidence="6">
    <location>
        <begin position="1598"/>
        <end position="1915"/>
    </location>
</feature>
<keyword evidence="2" id="KW-0547">Nucleotide-binding</keyword>
<dbReference type="EMBL" id="CAJNDS010002186">
    <property type="protein sequence ID" value="CAE7363409.1"/>
    <property type="molecule type" value="Genomic_DNA"/>
</dbReference>
<feature type="compositionally biased region" description="Basic residues" evidence="4">
    <location>
        <begin position="950"/>
        <end position="962"/>
    </location>
</feature>